<dbReference type="EMBL" id="LGIA01000025">
    <property type="protein sequence ID" value="KOH46478.1"/>
    <property type="molecule type" value="Genomic_DNA"/>
</dbReference>
<sequence length="69" mass="7815">MVTIKVNEHTKAGKALIETARIMAQKFKGIDIIEDNSLLYEKMKANHQSDLLSEPEKSNFLKELKNAAK</sequence>
<evidence type="ECO:0000313" key="2">
    <source>
        <dbReference type="Proteomes" id="UP000036958"/>
    </source>
</evidence>
<comment type="caution">
    <text evidence="1">The sequence shown here is derived from an EMBL/GenBank/DDBJ whole genome shotgun (WGS) entry which is preliminary data.</text>
</comment>
<keyword evidence="2" id="KW-1185">Reference proteome</keyword>
<protein>
    <submittedName>
        <fullName evidence="1">Uncharacterized protein</fullName>
    </submittedName>
</protein>
<gene>
    <name evidence="1" type="ORF">NC99_06170</name>
</gene>
<dbReference type="RefSeq" id="WP_053179618.1">
    <property type="nucleotide sequence ID" value="NZ_LGIA01000025.1"/>
</dbReference>
<organism evidence="1 2">
    <name type="scientific">Sunxiuqinia dokdonensis</name>
    <dbReference type="NCBI Taxonomy" id="1409788"/>
    <lineage>
        <taxon>Bacteria</taxon>
        <taxon>Pseudomonadati</taxon>
        <taxon>Bacteroidota</taxon>
        <taxon>Bacteroidia</taxon>
        <taxon>Marinilabiliales</taxon>
        <taxon>Prolixibacteraceae</taxon>
        <taxon>Sunxiuqinia</taxon>
    </lineage>
</organism>
<evidence type="ECO:0000313" key="1">
    <source>
        <dbReference type="EMBL" id="KOH46478.1"/>
    </source>
</evidence>
<dbReference type="AlphaFoldDB" id="A0A0L8VDP1"/>
<reference evidence="2" key="1">
    <citation type="submission" date="2015-07" db="EMBL/GenBank/DDBJ databases">
        <title>Genome sequencing of Sunxiuqinia dokdonensis strain SK.</title>
        <authorList>
            <person name="Ahn S."/>
            <person name="Kim B.-C."/>
        </authorList>
    </citation>
    <scope>NUCLEOTIDE SEQUENCE [LARGE SCALE GENOMIC DNA]</scope>
    <source>
        <strain evidence="2">SK</strain>
    </source>
</reference>
<proteinExistence type="predicted"/>
<dbReference type="OrthoDB" id="827255at2"/>
<dbReference type="Proteomes" id="UP000036958">
    <property type="component" value="Unassembled WGS sequence"/>
</dbReference>
<accession>A0A0L8VDP1</accession>
<name>A0A0L8VDP1_9BACT</name>